<evidence type="ECO:0000256" key="1">
    <source>
        <dbReference type="ARBA" id="ARBA00007447"/>
    </source>
</evidence>
<comment type="caution">
    <text evidence="3">The sequence shown here is derived from an EMBL/GenBank/DDBJ whole genome shotgun (WGS) entry which is preliminary data.</text>
</comment>
<dbReference type="GO" id="GO:0006508">
    <property type="term" value="P:proteolysis"/>
    <property type="evidence" value="ECO:0007669"/>
    <property type="project" value="InterPro"/>
</dbReference>
<dbReference type="GO" id="GO:0004190">
    <property type="term" value="F:aspartic-type endopeptidase activity"/>
    <property type="evidence" value="ECO:0007669"/>
    <property type="project" value="InterPro"/>
</dbReference>
<dbReference type="EMBL" id="BMAT01005133">
    <property type="protein sequence ID" value="GFR88056.1"/>
    <property type="molecule type" value="Genomic_DNA"/>
</dbReference>
<name>A0AAV4GU38_9GAST</name>
<proteinExistence type="inferred from homology"/>
<dbReference type="SUPFAM" id="SSF50630">
    <property type="entry name" value="Acid proteases"/>
    <property type="match status" value="1"/>
</dbReference>
<gene>
    <name evidence="3" type="ORF">ElyMa_002508100</name>
</gene>
<protein>
    <submittedName>
        <fullName evidence="3">Cathepsin D-like protein</fullName>
    </submittedName>
</protein>
<sequence>MAGLAVKNQTFAEAISQPGITFIAARFDGILGMGYPSISVDSVPTVFGDMVTQKLVPAPVFSFYLNRWVFQSRQVMLCLRCLQVDVNIAKKPQVLIPLLPGVYMNYQHYGNIVTICSLVPLPLPLP</sequence>
<dbReference type="PANTHER" id="PTHR47966:SF51">
    <property type="entry name" value="BETA-SITE APP-CLEAVING ENZYME, ISOFORM A-RELATED"/>
    <property type="match status" value="1"/>
</dbReference>
<dbReference type="InterPro" id="IPR001461">
    <property type="entry name" value="Aspartic_peptidase_A1"/>
</dbReference>
<dbReference type="Gene3D" id="2.40.70.10">
    <property type="entry name" value="Acid Proteases"/>
    <property type="match status" value="1"/>
</dbReference>
<evidence type="ECO:0000259" key="2">
    <source>
        <dbReference type="Pfam" id="PF00026"/>
    </source>
</evidence>
<dbReference type="InterPro" id="IPR033121">
    <property type="entry name" value="PEPTIDASE_A1"/>
</dbReference>
<evidence type="ECO:0000313" key="4">
    <source>
        <dbReference type="Proteomes" id="UP000762676"/>
    </source>
</evidence>
<evidence type="ECO:0000313" key="3">
    <source>
        <dbReference type="EMBL" id="GFR88056.1"/>
    </source>
</evidence>
<dbReference type="Pfam" id="PF00026">
    <property type="entry name" value="Asp"/>
    <property type="match status" value="1"/>
</dbReference>
<organism evidence="3 4">
    <name type="scientific">Elysia marginata</name>
    <dbReference type="NCBI Taxonomy" id="1093978"/>
    <lineage>
        <taxon>Eukaryota</taxon>
        <taxon>Metazoa</taxon>
        <taxon>Spiralia</taxon>
        <taxon>Lophotrochozoa</taxon>
        <taxon>Mollusca</taxon>
        <taxon>Gastropoda</taxon>
        <taxon>Heterobranchia</taxon>
        <taxon>Euthyneura</taxon>
        <taxon>Panpulmonata</taxon>
        <taxon>Sacoglossa</taxon>
        <taxon>Placobranchoidea</taxon>
        <taxon>Plakobranchidae</taxon>
        <taxon>Elysia</taxon>
    </lineage>
</organism>
<accession>A0AAV4GU38</accession>
<dbReference type="InterPro" id="IPR021109">
    <property type="entry name" value="Peptidase_aspartic_dom_sf"/>
</dbReference>
<keyword evidence="4" id="KW-1185">Reference proteome</keyword>
<dbReference type="PANTHER" id="PTHR47966">
    <property type="entry name" value="BETA-SITE APP-CLEAVING ENZYME, ISOFORM A-RELATED"/>
    <property type="match status" value="1"/>
</dbReference>
<dbReference type="Proteomes" id="UP000762676">
    <property type="component" value="Unassembled WGS sequence"/>
</dbReference>
<feature type="domain" description="Peptidase A1" evidence="2">
    <location>
        <begin position="2"/>
        <end position="67"/>
    </location>
</feature>
<dbReference type="AlphaFoldDB" id="A0AAV4GU38"/>
<reference evidence="3 4" key="1">
    <citation type="journal article" date="2021" name="Elife">
        <title>Chloroplast acquisition without the gene transfer in kleptoplastic sea slugs, Plakobranchus ocellatus.</title>
        <authorList>
            <person name="Maeda T."/>
            <person name="Takahashi S."/>
            <person name="Yoshida T."/>
            <person name="Shimamura S."/>
            <person name="Takaki Y."/>
            <person name="Nagai Y."/>
            <person name="Toyoda A."/>
            <person name="Suzuki Y."/>
            <person name="Arimoto A."/>
            <person name="Ishii H."/>
            <person name="Satoh N."/>
            <person name="Nishiyama T."/>
            <person name="Hasebe M."/>
            <person name="Maruyama T."/>
            <person name="Minagawa J."/>
            <person name="Obokata J."/>
            <person name="Shigenobu S."/>
        </authorList>
    </citation>
    <scope>NUCLEOTIDE SEQUENCE [LARGE SCALE GENOMIC DNA]</scope>
</reference>
<comment type="similarity">
    <text evidence="1">Belongs to the peptidase A1 family.</text>
</comment>